<evidence type="ECO:0000313" key="2">
    <source>
        <dbReference type="EMBL" id="CDG81661.1"/>
    </source>
</evidence>
<dbReference type="KEGG" id="jag:GJA_1006"/>
<dbReference type="OrthoDB" id="4846903at2"/>
<feature type="region of interest" description="Disordered" evidence="1">
    <location>
        <begin position="32"/>
        <end position="53"/>
    </location>
</feature>
<dbReference type="HOGENOM" id="CLU_070588_0_0_4"/>
<dbReference type="STRING" id="1349767.GJA_1006"/>
<dbReference type="Proteomes" id="UP000027604">
    <property type="component" value="Chromosome I"/>
</dbReference>
<name>W0V1B0_9BURK</name>
<proteinExistence type="predicted"/>
<dbReference type="EMBL" id="HG322949">
    <property type="protein sequence ID" value="CDG81661.1"/>
    <property type="molecule type" value="Genomic_DNA"/>
</dbReference>
<dbReference type="eggNOG" id="ENOG503221E">
    <property type="taxonomic scope" value="Bacteria"/>
</dbReference>
<sequence>MTIREHSSARAQLLKVFKQSIQATPGARAQLAQHGVAPQADGGEARPDRQPLGDEALDIPEAIVAWLAQLTLLYGVPFEYLVPDADMLPPESIRFFYLDQNWTDCLVDGAVNIALGSTQDYVHILTTFEEVARQAALGQNNVRAQLRKQALPANVQVDGTLTGVLLRSAVVSGWPGLEVAAFADAAGTLPLPLLRIDRLSDNVLICLFNGVPQLVDFSEPPEGLHFGVIGGSSGPTPYQVALRGVGGKYVAGAQINDGQGKAYTAPVTLRGGAASAGVLNVAQTGRDLIANLDQLGALQQQDGKPLFTASQFAVQMVRGAGLQQFKPIPPEAGRQLSSSDTAVNA</sequence>
<evidence type="ECO:0000313" key="3">
    <source>
        <dbReference type="Proteomes" id="UP000027604"/>
    </source>
</evidence>
<feature type="compositionally biased region" description="Basic and acidic residues" evidence="1">
    <location>
        <begin position="43"/>
        <end position="52"/>
    </location>
</feature>
<dbReference type="PATRIC" id="fig|1349767.4.peg.2736"/>
<accession>W0V1B0</accession>
<protein>
    <submittedName>
        <fullName evidence="2">Uncharacterized protein</fullName>
    </submittedName>
</protein>
<dbReference type="AlphaFoldDB" id="W0V1B0"/>
<dbReference type="RefSeq" id="WP_038489296.1">
    <property type="nucleotide sequence ID" value="NZ_BCTH01000029.1"/>
</dbReference>
<organism evidence="2 3">
    <name type="scientific">Janthinobacterium agaricidamnosum NBRC 102515 = DSM 9628</name>
    <dbReference type="NCBI Taxonomy" id="1349767"/>
    <lineage>
        <taxon>Bacteria</taxon>
        <taxon>Pseudomonadati</taxon>
        <taxon>Pseudomonadota</taxon>
        <taxon>Betaproteobacteria</taxon>
        <taxon>Burkholderiales</taxon>
        <taxon>Oxalobacteraceae</taxon>
        <taxon>Janthinobacterium</taxon>
    </lineage>
</organism>
<evidence type="ECO:0000256" key="1">
    <source>
        <dbReference type="SAM" id="MobiDB-lite"/>
    </source>
</evidence>
<gene>
    <name evidence="2" type="ORF">GJA_1006</name>
</gene>
<keyword evidence="3" id="KW-1185">Reference proteome</keyword>
<reference evidence="2 3" key="1">
    <citation type="journal article" date="2015" name="Genome Announc.">
        <title>Genome Sequence of Mushroom Soft-Rot Pathogen Janthinobacterium agaricidamnosum.</title>
        <authorList>
            <person name="Graupner K."/>
            <person name="Lackner G."/>
            <person name="Hertweck C."/>
        </authorList>
    </citation>
    <scope>NUCLEOTIDE SEQUENCE [LARGE SCALE GENOMIC DNA]</scope>
    <source>
        <strain evidence="3">NBRC 102515 / DSM 9628</strain>
    </source>
</reference>